<protein>
    <submittedName>
        <fullName evidence="2">Uncharacterized protein</fullName>
    </submittedName>
</protein>
<gene>
    <name evidence="2" type="ORF">CVLEPA_LOCUS12296</name>
</gene>
<proteinExistence type="predicted"/>
<name>A0ABP0FR07_CLALP</name>
<feature type="signal peptide" evidence="1">
    <location>
        <begin position="1"/>
        <end position="22"/>
    </location>
</feature>
<keyword evidence="1" id="KW-0732">Signal</keyword>
<dbReference type="Proteomes" id="UP001642483">
    <property type="component" value="Unassembled WGS sequence"/>
</dbReference>
<evidence type="ECO:0000313" key="3">
    <source>
        <dbReference type="Proteomes" id="UP001642483"/>
    </source>
</evidence>
<evidence type="ECO:0000256" key="1">
    <source>
        <dbReference type="SAM" id="SignalP"/>
    </source>
</evidence>
<accession>A0ABP0FR07</accession>
<dbReference type="EMBL" id="CAWYQH010000090">
    <property type="protein sequence ID" value="CAK8682085.1"/>
    <property type="molecule type" value="Genomic_DNA"/>
</dbReference>
<evidence type="ECO:0000313" key="2">
    <source>
        <dbReference type="EMBL" id="CAK8682085.1"/>
    </source>
</evidence>
<feature type="chain" id="PRO_5045749507" evidence="1">
    <location>
        <begin position="23"/>
        <end position="116"/>
    </location>
</feature>
<sequence length="116" mass="13025">MIMKSATIFCVAFLALCALASAEVDENKLEDTFQPKDAYRFDDEDDKILEEYVTLSNQCSDGSITACGAAQLQLIRLELIRLHGALNPHNIIFSIGSGVFNKMEDYKNNIKRKAYQ</sequence>
<reference evidence="2 3" key="1">
    <citation type="submission" date="2024-02" db="EMBL/GenBank/DDBJ databases">
        <authorList>
            <person name="Daric V."/>
            <person name="Darras S."/>
        </authorList>
    </citation>
    <scope>NUCLEOTIDE SEQUENCE [LARGE SCALE GENOMIC DNA]</scope>
</reference>
<organism evidence="2 3">
    <name type="scientific">Clavelina lepadiformis</name>
    <name type="common">Light-bulb sea squirt</name>
    <name type="synonym">Ascidia lepadiformis</name>
    <dbReference type="NCBI Taxonomy" id="159417"/>
    <lineage>
        <taxon>Eukaryota</taxon>
        <taxon>Metazoa</taxon>
        <taxon>Chordata</taxon>
        <taxon>Tunicata</taxon>
        <taxon>Ascidiacea</taxon>
        <taxon>Aplousobranchia</taxon>
        <taxon>Clavelinidae</taxon>
        <taxon>Clavelina</taxon>
    </lineage>
</organism>
<keyword evidence="3" id="KW-1185">Reference proteome</keyword>
<comment type="caution">
    <text evidence="2">The sequence shown here is derived from an EMBL/GenBank/DDBJ whole genome shotgun (WGS) entry which is preliminary data.</text>
</comment>